<evidence type="ECO:0000256" key="4">
    <source>
        <dbReference type="ARBA" id="ARBA00022692"/>
    </source>
</evidence>
<dbReference type="RefSeq" id="WP_125017512.1">
    <property type="nucleotide sequence ID" value="NZ_RQVQ01000006.1"/>
</dbReference>
<evidence type="ECO:0000256" key="1">
    <source>
        <dbReference type="ARBA" id="ARBA00004141"/>
    </source>
</evidence>
<dbReference type="Pfam" id="PF03547">
    <property type="entry name" value="Mem_trans"/>
    <property type="match status" value="1"/>
</dbReference>
<keyword evidence="4 7" id="KW-0812">Transmembrane</keyword>
<feature type="transmembrane region" description="Helical" evidence="7">
    <location>
        <begin position="6"/>
        <end position="23"/>
    </location>
</feature>
<comment type="caution">
    <text evidence="8">The sequence shown here is derived from an EMBL/GenBank/DDBJ whole genome shotgun (WGS) entry which is preliminary data.</text>
</comment>
<dbReference type="OrthoDB" id="109606at2"/>
<comment type="subcellular location">
    <subcellularLocation>
        <location evidence="1">Membrane</location>
        <topology evidence="1">Multi-pass membrane protein</topology>
    </subcellularLocation>
</comment>
<accession>A0A3P3WAS9</accession>
<evidence type="ECO:0000256" key="6">
    <source>
        <dbReference type="ARBA" id="ARBA00023136"/>
    </source>
</evidence>
<keyword evidence="3" id="KW-1003">Cell membrane</keyword>
<feature type="transmembrane region" description="Helical" evidence="7">
    <location>
        <begin position="208"/>
        <end position="226"/>
    </location>
</feature>
<evidence type="ECO:0000256" key="2">
    <source>
        <dbReference type="ARBA" id="ARBA00022448"/>
    </source>
</evidence>
<feature type="transmembrane region" description="Helical" evidence="7">
    <location>
        <begin position="238"/>
        <end position="256"/>
    </location>
</feature>
<proteinExistence type="predicted"/>
<dbReference type="InterPro" id="IPR004776">
    <property type="entry name" value="Mem_transp_PIN-like"/>
</dbReference>
<dbReference type="Proteomes" id="UP000275719">
    <property type="component" value="Unassembled WGS sequence"/>
</dbReference>
<sequence length="311" mass="33558">MFDTILTALLPITVVLILGYLAGYHQDFSKDQAGVLNKMVMLYALPLSLFSSIATSSMSEILKEKEILLGLFIGMIVFYLVVYLITRFLFKQNSRLSALISLTIAGPAIPFVGVPVLGELYGSVSSIPIAVGSIYMNLFQVPLTIILLNLGVKNTDGTQSNSFASNIINAVKQPVVWAPVLGLLFVLIDLKFPTALIDSFTLLGKSTGGVALFASGIILFSYKVVFNKSVLAIVLSKNILIPLAIWGVSVLLNFPSSVLKETVITMSIPTASVVIMLAIQYEEGQQTISSALFLSSVLSILTMGFFIFLLS</sequence>
<organism evidence="8 9">
    <name type="scientific">Paenimyroides tangerinum</name>
    <dbReference type="NCBI Taxonomy" id="2488728"/>
    <lineage>
        <taxon>Bacteria</taxon>
        <taxon>Pseudomonadati</taxon>
        <taxon>Bacteroidota</taxon>
        <taxon>Flavobacteriia</taxon>
        <taxon>Flavobacteriales</taxon>
        <taxon>Flavobacteriaceae</taxon>
        <taxon>Paenimyroides</taxon>
    </lineage>
</organism>
<evidence type="ECO:0000313" key="9">
    <source>
        <dbReference type="Proteomes" id="UP000275719"/>
    </source>
</evidence>
<keyword evidence="2" id="KW-0813">Transport</keyword>
<protein>
    <submittedName>
        <fullName evidence="8">Permease</fullName>
    </submittedName>
</protein>
<keyword evidence="5 7" id="KW-1133">Transmembrane helix</keyword>
<dbReference type="EMBL" id="RQVQ01000006">
    <property type="protein sequence ID" value="RRJ92271.1"/>
    <property type="molecule type" value="Genomic_DNA"/>
</dbReference>
<evidence type="ECO:0000256" key="7">
    <source>
        <dbReference type="SAM" id="Phobius"/>
    </source>
</evidence>
<feature type="transmembrane region" description="Helical" evidence="7">
    <location>
        <begin position="67"/>
        <end position="86"/>
    </location>
</feature>
<dbReference type="GO" id="GO:0055085">
    <property type="term" value="P:transmembrane transport"/>
    <property type="evidence" value="ECO:0007669"/>
    <property type="project" value="InterPro"/>
</dbReference>
<feature type="transmembrane region" description="Helical" evidence="7">
    <location>
        <begin position="170"/>
        <end position="188"/>
    </location>
</feature>
<evidence type="ECO:0000256" key="3">
    <source>
        <dbReference type="ARBA" id="ARBA00022475"/>
    </source>
</evidence>
<dbReference type="GO" id="GO:0016020">
    <property type="term" value="C:membrane"/>
    <property type="evidence" value="ECO:0007669"/>
    <property type="project" value="UniProtKB-SubCell"/>
</dbReference>
<dbReference type="PANTHER" id="PTHR36838">
    <property type="entry name" value="AUXIN EFFLUX CARRIER FAMILY PROTEIN"/>
    <property type="match status" value="1"/>
</dbReference>
<dbReference type="PANTHER" id="PTHR36838:SF1">
    <property type="entry name" value="SLR1864 PROTEIN"/>
    <property type="match status" value="1"/>
</dbReference>
<gene>
    <name evidence="8" type="ORF">EG240_03590</name>
</gene>
<feature type="transmembrane region" description="Helical" evidence="7">
    <location>
        <begin position="291"/>
        <end position="310"/>
    </location>
</feature>
<keyword evidence="9" id="KW-1185">Reference proteome</keyword>
<evidence type="ECO:0000313" key="8">
    <source>
        <dbReference type="EMBL" id="RRJ92271.1"/>
    </source>
</evidence>
<name>A0A3P3WAS9_9FLAO</name>
<feature type="transmembrane region" description="Helical" evidence="7">
    <location>
        <begin position="262"/>
        <end position="279"/>
    </location>
</feature>
<feature type="transmembrane region" description="Helical" evidence="7">
    <location>
        <begin position="35"/>
        <end position="55"/>
    </location>
</feature>
<reference evidence="8 9" key="1">
    <citation type="submission" date="2018-11" db="EMBL/GenBank/DDBJ databases">
        <title>Flavobacterium sp. nov., YIM 102701-2 draft genome.</title>
        <authorList>
            <person name="Li G."/>
            <person name="Jiang Y."/>
        </authorList>
    </citation>
    <scope>NUCLEOTIDE SEQUENCE [LARGE SCALE GENOMIC DNA]</scope>
    <source>
        <strain evidence="8 9">YIM 102701-2</strain>
    </source>
</reference>
<keyword evidence="6 7" id="KW-0472">Membrane</keyword>
<feature type="transmembrane region" description="Helical" evidence="7">
    <location>
        <begin position="129"/>
        <end position="150"/>
    </location>
</feature>
<dbReference type="AlphaFoldDB" id="A0A3P3WAS9"/>
<feature type="transmembrane region" description="Helical" evidence="7">
    <location>
        <begin position="98"/>
        <end position="117"/>
    </location>
</feature>
<evidence type="ECO:0000256" key="5">
    <source>
        <dbReference type="ARBA" id="ARBA00022989"/>
    </source>
</evidence>